<feature type="binding site" evidence="1">
    <location>
        <position position="10"/>
    </location>
    <ligand>
        <name>Zn(2+)</name>
        <dbReference type="ChEBI" id="CHEBI:29105"/>
    </ligand>
</feature>
<dbReference type="Proteomes" id="UP001231518">
    <property type="component" value="Chromosome 30"/>
</dbReference>
<evidence type="ECO:0000259" key="2">
    <source>
        <dbReference type="PROSITE" id="PS51915"/>
    </source>
</evidence>
<dbReference type="AlphaFoldDB" id="A0AAD7Y867"/>
<organism evidence="3 4">
    <name type="scientific">Mythimna separata</name>
    <name type="common">Oriental armyworm</name>
    <name type="synonym">Pseudaletia separata</name>
    <dbReference type="NCBI Taxonomy" id="271217"/>
    <lineage>
        <taxon>Eukaryota</taxon>
        <taxon>Metazoa</taxon>
        <taxon>Ecdysozoa</taxon>
        <taxon>Arthropoda</taxon>
        <taxon>Hexapoda</taxon>
        <taxon>Insecta</taxon>
        <taxon>Pterygota</taxon>
        <taxon>Neoptera</taxon>
        <taxon>Endopterygota</taxon>
        <taxon>Lepidoptera</taxon>
        <taxon>Glossata</taxon>
        <taxon>Ditrysia</taxon>
        <taxon>Noctuoidea</taxon>
        <taxon>Noctuidae</taxon>
        <taxon>Noctuinae</taxon>
        <taxon>Hadenini</taxon>
        <taxon>Mythimna</taxon>
    </lineage>
</organism>
<feature type="binding site" evidence="1">
    <location>
        <position position="7"/>
    </location>
    <ligand>
        <name>Zn(2+)</name>
        <dbReference type="ChEBI" id="CHEBI:29105"/>
    </ligand>
</feature>
<dbReference type="Pfam" id="PF13843">
    <property type="entry name" value="DDE_Tnp_1_7"/>
    <property type="match status" value="1"/>
</dbReference>
<keyword evidence="4" id="KW-1185">Reference proteome</keyword>
<feature type="binding site" evidence="1">
    <location>
        <position position="51"/>
    </location>
    <ligand>
        <name>Zn(2+)</name>
        <dbReference type="ChEBI" id="CHEBI:29105"/>
    </ligand>
</feature>
<dbReference type="PROSITE" id="PS51915">
    <property type="entry name" value="ZAD"/>
    <property type="match status" value="1"/>
</dbReference>
<dbReference type="InterPro" id="IPR029526">
    <property type="entry name" value="PGBD"/>
</dbReference>
<dbReference type="PANTHER" id="PTHR46599">
    <property type="entry name" value="PIGGYBAC TRANSPOSABLE ELEMENT-DERIVED PROTEIN 4"/>
    <property type="match status" value="1"/>
</dbReference>
<dbReference type="Pfam" id="PF07776">
    <property type="entry name" value="zf-AD"/>
    <property type="match status" value="1"/>
</dbReference>
<dbReference type="SMART" id="SM00868">
    <property type="entry name" value="zf-AD"/>
    <property type="match status" value="1"/>
</dbReference>
<sequence>MEKLLMCRICLVENVRMYALVEKNMQDLYESLTDIPFITEDSRPTLACVFCYARLKQCCQLQRQCLQAEELFAQIMNEANPSLIRGQTKLVNGFVTTQVVNISIEGDSQMEHVAIKEELPAFCEELEDIIEPKEEPHSDDVRLKNINNGYSEVEETPRQHSEPVSDVMEFKIDVEEELEALRKKREATDTIRASAAKKPKEDIRRIKVANRISEEHMKSEKSDTKDIQATRDITFGVPHRCDAASIFHQETADIPSISQLSYRGNQEPESSFQWTPQRHRHEVADFNASQSRIHLEPSQIATELDVFQYFMDSNFVSMIVDMTNKYHSNFVSKANLRTNSRLQKWDDVTVPEMYVFFSILMLMTRNRHLTIEEHWSTDILLHAPVFSKLMSRNRFCMILSMLHFSDQSEETEILNKIHNCVGHARERFSNVSTPFKNICIDDSVVPFKGRLMIKEYLPKKGSRFEVKLFVLRDVETGIIIDFVIYSGAITQVNDPCNLGVRGTAVAALVSPYLGSNRHLYLDNLYSSPPLFKYLYDNNIYACGTVKKTKRGMPFLNNILQQNEMKTLYCGPLMALKWKDNKYNFMLSTIHDNSLEPAIKNTSVTGIKPNAFVDYTKIMSSVASTDTELTITSINCIRKTVKWYKKLFFRILDMHMLNSFFCYKHVKNMPNLRFADFQMRVGQQMVEKYHSSSVLERPMSVSTSSNNLLRVVPWNAKDHMPIIMEKYQRCRQCAIDEKRRKSTRFYCKGCNVSLCAAPCFEKYHTV</sequence>
<dbReference type="PANTHER" id="PTHR46599:SF3">
    <property type="entry name" value="PIGGYBAC TRANSPOSABLE ELEMENT-DERIVED PROTEIN 4"/>
    <property type="match status" value="1"/>
</dbReference>
<dbReference type="SUPFAM" id="SSF57716">
    <property type="entry name" value="Glucocorticoid receptor-like (DNA-binding domain)"/>
    <property type="match status" value="1"/>
</dbReference>
<dbReference type="GO" id="GO:0005634">
    <property type="term" value="C:nucleus"/>
    <property type="evidence" value="ECO:0007669"/>
    <property type="project" value="InterPro"/>
</dbReference>
<evidence type="ECO:0000313" key="3">
    <source>
        <dbReference type="EMBL" id="KAJ8706468.1"/>
    </source>
</evidence>
<feature type="domain" description="ZAD" evidence="2">
    <location>
        <begin position="5"/>
        <end position="75"/>
    </location>
</feature>
<keyword evidence="1" id="KW-0479">Metal-binding</keyword>
<keyword evidence="1" id="KW-0862">Zinc</keyword>
<reference evidence="3" key="1">
    <citation type="submission" date="2023-03" db="EMBL/GenBank/DDBJ databases">
        <title>Chromosome-level genomes of two armyworms, Mythimna separata and Mythimna loreyi, provide insights into the biosynthesis and reception of sex pheromones.</title>
        <authorList>
            <person name="Zhao H."/>
        </authorList>
    </citation>
    <scope>NUCLEOTIDE SEQUENCE</scope>
    <source>
        <strain evidence="3">BeijingLab</strain>
        <tissue evidence="3">Pupa</tissue>
    </source>
</reference>
<feature type="binding site" evidence="1">
    <location>
        <position position="48"/>
    </location>
    <ligand>
        <name>Zn(2+)</name>
        <dbReference type="ChEBI" id="CHEBI:29105"/>
    </ligand>
</feature>
<gene>
    <name evidence="3" type="ORF">PYW07_012546</name>
</gene>
<dbReference type="GO" id="GO:0008270">
    <property type="term" value="F:zinc ion binding"/>
    <property type="evidence" value="ECO:0007669"/>
    <property type="project" value="UniProtKB-UniRule"/>
</dbReference>
<dbReference type="InterPro" id="IPR012934">
    <property type="entry name" value="Znf_AD"/>
</dbReference>
<dbReference type="Pfam" id="PF13842">
    <property type="entry name" value="zf-Tnp_2"/>
    <property type="match status" value="1"/>
</dbReference>
<dbReference type="EMBL" id="JARGEI010000028">
    <property type="protein sequence ID" value="KAJ8706468.1"/>
    <property type="molecule type" value="Genomic_DNA"/>
</dbReference>
<protein>
    <recommendedName>
        <fullName evidence="2">ZAD domain-containing protein</fullName>
    </recommendedName>
</protein>
<accession>A0AAD7Y867</accession>
<keyword evidence="1" id="KW-0863">Zinc-finger</keyword>
<evidence type="ECO:0000256" key="1">
    <source>
        <dbReference type="PROSITE-ProRule" id="PRU01263"/>
    </source>
</evidence>
<proteinExistence type="predicted"/>
<dbReference type="InterPro" id="IPR032718">
    <property type="entry name" value="PGBD4_Znf_C"/>
</dbReference>
<comment type="caution">
    <text evidence="3">The sequence shown here is derived from an EMBL/GenBank/DDBJ whole genome shotgun (WGS) entry which is preliminary data.</text>
</comment>
<name>A0AAD7Y867_MYTSE</name>
<evidence type="ECO:0000313" key="4">
    <source>
        <dbReference type="Proteomes" id="UP001231518"/>
    </source>
</evidence>